<organism evidence="2 3">
    <name type="scientific">Batillaria attramentaria</name>
    <dbReference type="NCBI Taxonomy" id="370345"/>
    <lineage>
        <taxon>Eukaryota</taxon>
        <taxon>Metazoa</taxon>
        <taxon>Spiralia</taxon>
        <taxon>Lophotrochozoa</taxon>
        <taxon>Mollusca</taxon>
        <taxon>Gastropoda</taxon>
        <taxon>Caenogastropoda</taxon>
        <taxon>Sorbeoconcha</taxon>
        <taxon>Cerithioidea</taxon>
        <taxon>Batillariidae</taxon>
        <taxon>Batillaria</taxon>
    </lineage>
</organism>
<gene>
    <name evidence="2" type="ORF">BaRGS_00007434</name>
</gene>
<evidence type="ECO:0000313" key="2">
    <source>
        <dbReference type="EMBL" id="KAK7501309.1"/>
    </source>
</evidence>
<comment type="caution">
    <text evidence="2">The sequence shown here is derived from an EMBL/GenBank/DDBJ whole genome shotgun (WGS) entry which is preliminary data.</text>
</comment>
<dbReference type="EMBL" id="JACVVK020000032">
    <property type="protein sequence ID" value="KAK7501309.1"/>
    <property type="molecule type" value="Genomic_DNA"/>
</dbReference>
<name>A0ABD0LQL9_9CAEN</name>
<feature type="non-terminal residue" evidence="2">
    <location>
        <position position="343"/>
    </location>
</feature>
<feature type="chain" id="PRO_5044861317" evidence="1">
    <location>
        <begin position="18"/>
        <end position="343"/>
    </location>
</feature>
<proteinExistence type="predicted"/>
<dbReference type="Proteomes" id="UP001519460">
    <property type="component" value="Unassembled WGS sequence"/>
</dbReference>
<keyword evidence="3" id="KW-1185">Reference proteome</keyword>
<dbReference type="AlphaFoldDB" id="A0ABD0LQL9"/>
<feature type="signal peptide" evidence="1">
    <location>
        <begin position="1"/>
        <end position="17"/>
    </location>
</feature>
<sequence length="343" mass="38274">MTFACFATLLLAILAQGEPVQGWHPHLRWAYSYDGSYKRRQIVRFVEGITILEDLTVPESGVYWISLIILSNPPRDVNSYVTVNVYRNREKYPSIPLSLEVSGTVHSFGAAWKLDKGDVLRVKSMGDVYIYDSSMWSVAFIAKNPPVFTAGVNFPMFGPVVFFSRIYLQGPGISQDNRTKILEIKQSGNYLTFLSIAPYRLRKYNEAEVILEHKRGGRWQAVMHAYARESEQGNVGAVLKLASGAKLRVRREGGNTIASYTLSIVRISSIGQPVYTGLPKNADRIFKQGEVVKFGDQFAAYNHNSGKSSYNQNTGVFTNAEPDGSQYAVCLRPYPRAGGRCSA</sequence>
<keyword evidence="1" id="KW-0732">Signal</keyword>
<reference evidence="2 3" key="1">
    <citation type="journal article" date="2023" name="Sci. Data">
        <title>Genome assembly of the Korean intertidal mud-creeper Batillaria attramentaria.</title>
        <authorList>
            <person name="Patra A.K."/>
            <person name="Ho P.T."/>
            <person name="Jun S."/>
            <person name="Lee S.J."/>
            <person name="Kim Y."/>
            <person name="Won Y.J."/>
        </authorList>
    </citation>
    <scope>NUCLEOTIDE SEQUENCE [LARGE SCALE GENOMIC DNA]</scope>
    <source>
        <strain evidence="2">Wonlab-2016</strain>
    </source>
</reference>
<protein>
    <submittedName>
        <fullName evidence="2">Uncharacterized protein</fullName>
    </submittedName>
</protein>
<accession>A0ABD0LQL9</accession>
<evidence type="ECO:0000313" key="3">
    <source>
        <dbReference type="Proteomes" id="UP001519460"/>
    </source>
</evidence>
<evidence type="ECO:0000256" key="1">
    <source>
        <dbReference type="SAM" id="SignalP"/>
    </source>
</evidence>